<keyword evidence="4" id="KW-1185">Reference proteome</keyword>
<organism evidence="3 4">
    <name type="scientific">Cochliobolus heterostrophus (strain C4 / ATCC 48331 / race T)</name>
    <name type="common">Southern corn leaf blight fungus</name>
    <name type="synonym">Bipolaris maydis</name>
    <dbReference type="NCBI Taxonomy" id="665024"/>
    <lineage>
        <taxon>Eukaryota</taxon>
        <taxon>Fungi</taxon>
        <taxon>Dikarya</taxon>
        <taxon>Ascomycota</taxon>
        <taxon>Pezizomycotina</taxon>
        <taxon>Dothideomycetes</taxon>
        <taxon>Pleosporomycetidae</taxon>
        <taxon>Pleosporales</taxon>
        <taxon>Pleosporineae</taxon>
        <taxon>Pleosporaceae</taxon>
        <taxon>Bipolaris</taxon>
    </lineage>
</organism>
<evidence type="ECO:0000313" key="3">
    <source>
        <dbReference type="EMBL" id="ENH98561.1"/>
    </source>
</evidence>
<keyword evidence="1" id="KW-0472">Membrane</keyword>
<dbReference type="RefSeq" id="XP_014072471.1">
    <property type="nucleotide sequence ID" value="XM_014216996.1"/>
</dbReference>
<name>N4X040_COCH4</name>
<dbReference type="EMBL" id="KB733537">
    <property type="protein sequence ID" value="ENH98561.1"/>
    <property type="molecule type" value="Genomic_DNA"/>
</dbReference>
<feature type="chain" id="PRO_5012158313" evidence="2">
    <location>
        <begin position="16"/>
        <end position="124"/>
    </location>
</feature>
<sequence>MRYLYLIVLVKLSNALSERQEIGITTTIAGETCKKTTAISIMNVTSTMAVASSKAILFPTSPSIRMPRPLWDNRTNMTRNLSAPNDPTVSFSATSNWKDNLMGVFMYKLLLIMIVSFFPILLAL</sequence>
<evidence type="ECO:0000256" key="1">
    <source>
        <dbReference type="SAM" id="Phobius"/>
    </source>
</evidence>
<evidence type="ECO:0000313" key="4">
    <source>
        <dbReference type="Proteomes" id="UP000012338"/>
    </source>
</evidence>
<evidence type="ECO:0000256" key="2">
    <source>
        <dbReference type="SAM" id="SignalP"/>
    </source>
</evidence>
<dbReference type="AlphaFoldDB" id="N4X040"/>
<gene>
    <name evidence="3" type="ORF">COCC4DRAFT_45956</name>
</gene>
<accession>N4X040</accession>
<proteinExistence type="predicted"/>
<feature type="transmembrane region" description="Helical" evidence="1">
    <location>
        <begin position="105"/>
        <end position="123"/>
    </location>
</feature>
<keyword evidence="1" id="KW-0812">Transmembrane</keyword>
<reference evidence="3 4" key="1">
    <citation type="journal article" date="2012" name="PLoS Pathog.">
        <title>Diverse lifestyles and strategies of plant pathogenesis encoded in the genomes of eighteen Dothideomycetes fungi.</title>
        <authorList>
            <person name="Ohm R.A."/>
            <person name="Feau N."/>
            <person name="Henrissat B."/>
            <person name="Schoch C.L."/>
            <person name="Horwitz B.A."/>
            <person name="Barry K.W."/>
            <person name="Condon B.J."/>
            <person name="Copeland A.C."/>
            <person name="Dhillon B."/>
            <person name="Glaser F."/>
            <person name="Hesse C.N."/>
            <person name="Kosti I."/>
            <person name="LaButti K."/>
            <person name="Lindquist E.A."/>
            <person name="Lucas S."/>
            <person name="Salamov A.A."/>
            <person name="Bradshaw R.E."/>
            <person name="Ciuffetti L."/>
            <person name="Hamelin R.C."/>
            <person name="Kema G.H.J."/>
            <person name="Lawrence C."/>
            <person name="Scott J.A."/>
            <person name="Spatafora J.W."/>
            <person name="Turgeon B.G."/>
            <person name="de Wit P.J.G.M."/>
            <person name="Zhong S."/>
            <person name="Goodwin S.B."/>
            <person name="Grigoriev I.V."/>
        </authorList>
    </citation>
    <scope>NUCLEOTIDE SEQUENCE [LARGE SCALE GENOMIC DNA]</scope>
    <source>
        <strain evidence="4">C4 / ATCC 48331 / race T</strain>
    </source>
</reference>
<dbReference type="HOGENOM" id="CLU_2003699_0_0_1"/>
<reference evidence="4" key="2">
    <citation type="journal article" date="2013" name="PLoS Genet.">
        <title>Comparative genome structure, secondary metabolite, and effector coding capacity across Cochliobolus pathogens.</title>
        <authorList>
            <person name="Condon B.J."/>
            <person name="Leng Y."/>
            <person name="Wu D."/>
            <person name="Bushley K.E."/>
            <person name="Ohm R.A."/>
            <person name="Otillar R."/>
            <person name="Martin J."/>
            <person name="Schackwitz W."/>
            <person name="Grimwood J."/>
            <person name="MohdZainudin N."/>
            <person name="Xue C."/>
            <person name="Wang R."/>
            <person name="Manning V.A."/>
            <person name="Dhillon B."/>
            <person name="Tu Z.J."/>
            <person name="Steffenson B.J."/>
            <person name="Salamov A."/>
            <person name="Sun H."/>
            <person name="Lowry S."/>
            <person name="LaButti K."/>
            <person name="Han J."/>
            <person name="Copeland A."/>
            <person name="Lindquist E."/>
            <person name="Barry K."/>
            <person name="Schmutz J."/>
            <person name="Baker S.E."/>
            <person name="Ciuffetti L.M."/>
            <person name="Grigoriev I.V."/>
            <person name="Zhong S."/>
            <person name="Turgeon B.G."/>
        </authorList>
    </citation>
    <scope>NUCLEOTIDE SEQUENCE [LARGE SCALE GENOMIC DNA]</scope>
    <source>
        <strain evidence="4">C4 / ATCC 48331 / race T</strain>
    </source>
</reference>
<keyword evidence="1" id="KW-1133">Transmembrane helix</keyword>
<feature type="signal peptide" evidence="2">
    <location>
        <begin position="1"/>
        <end position="15"/>
    </location>
</feature>
<dbReference type="GeneID" id="25845250"/>
<dbReference type="Proteomes" id="UP000012338">
    <property type="component" value="Unassembled WGS sequence"/>
</dbReference>
<protein>
    <submittedName>
        <fullName evidence="3">Uncharacterized protein</fullName>
    </submittedName>
</protein>
<keyword evidence="2" id="KW-0732">Signal</keyword>